<accession>A0A108T9A1</accession>
<dbReference type="Proteomes" id="UP000467334">
    <property type="component" value="Unassembled WGS sequence"/>
</dbReference>
<evidence type="ECO:0000313" key="15">
    <source>
        <dbReference type="Proteomes" id="UP000431177"/>
    </source>
</evidence>
<evidence type="ECO:0000313" key="16">
    <source>
        <dbReference type="Proteomes" id="UP000440773"/>
    </source>
</evidence>
<dbReference type="EMBL" id="QRPN01000024">
    <property type="protein sequence ID" value="RHM15840.1"/>
    <property type="molecule type" value="Genomic_DNA"/>
</dbReference>
<evidence type="ECO:0000313" key="10">
    <source>
        <dbReference type="Proteomes" id="UP000056419"/>
    </source>
</evidence>
<dbReference type="EMBL" id="QRHJ01000001">
    <property type="protein sequence ID" value="RHF78498.1"/>
    <property type="molecule type" value="Genomic_DNA"/>
</dbReference>
<feature type="transmembrane region" description="Helical" evidence="1">
    <location>
        <begin position="190"/>
        <end position="212"/>
    </location>
</feature>
<feature type="transmembrane region" description="Helical" evidence="1">
    <location>
        <begin position="7"/>
        <end position="28"/>
    </location>
</feature>
<evidence type="ECO:0000313" key="4">
    <source>
        <dbReference type="EMBL" id="KAB5325900.1"/>
    </source>
</evidence>
<reference evidence="15 16" key="4">
    <citation type="journal article" date="2019" name="Nat. Med.">
        <title>A library of human gut bacterial isolates paired with longitudinal multiomics data enables mechanistic microbiome research.</title>
        <authorList>
            <person name="Poyet M."/>
            <person name="Groussin M."/>
            <person name="Gibbons S.M."/>
            <person name="Avila-Pacheco J."/>
            <person name="Jiang X."/>
            <person name="Kearney S.M."/>
            <person name="Perrotta A.R."/>
            <person name="Berdy B."/>
            <person name="Zhao S."/>
            <person name="Lieberman T.D."/>
            <person name="Swanson P.K."/>
            <person name="Smith M."/>
            <person name="Roesemann S."/>
            <person name="Alexander J.E."/>
            <person name="Rich S.A."/>
            <person name="Livny J."/>
            <person name="Vlamakis H."/>
            <person name="Clish C."/>
            <person name="Bullock K."/>
            <person name="Deik A."/>
            <person name="Scott J."/>
            <person name="Pierce K.A."/>
            <person name="Xavier R.J."/>
            <person name="Alm E.J."/>
        </authorList>
    </citation>
    <scope>NUCLEOTIDE SEQUENCE [LARGE SCALE GENOMIC DNA]</scope>
    <source>
        <strain evidence="2 16">BIOML-A17</strain>
        <strain evidence="4 15">BIOML-A2</strain>
        <strain evidence="3 17">BIOML-A6</strain>
    </source>
</reference>
<reference evidence="5 10" key="1">
    <citation type="journal article" date="2016" name="BMC Genomics">
        <title>Type VI secretion systems of human gut Bacteroidales segregate into three genetic architectures, two of which are contained on mobile genetic elements.</title>
        <authorList>
            <person name="Coyne M.J."/>
            <person name="Roelofs K.G."/>
            <person name="Comstock L.E."/>
        </authorList>
    </citation>
    <scope>NUCLEOTIDE SEQUENCE [LARGE SCALE GENOMIC DNA]</scope>
    <source>
        <strain evidence="5 10">CL09T03C01</strain>
    </source>
</reference>
<evidence type="ECO:0000313" key="9">
    <source>
        <dbReference type="EMBL" id="RHM15840.1"/>
    </source>
</evidence>
<feature type="transmembrane region" description="Helical" evidence="1">
    <location>
        <begin position="107"/>
        <end position="128"/>
    </location>
</feature>
<gene>
    <name evidence="5" type="ORF">AA415_01448</name>
    <name evidence="8" type="ORF">DW668_00335</name>
    <name evidence="7" type="ORF">DW853_11790</name>
    <name evidence="6" type="ORF">DWV77_01035</name>
    <name evidence="9" type="ORF">DWZ78_15240</name>
    <name evidence="4" type="ORF">F9950_13470</name>
    <name evidence="3" type="ORF">F9958_02515</name>
    <name evidence="2" type="ORF">F9962_02580</name>
</gene>
<dbReference type="Proteomes" id="UP000285305">
    <property type="component" value="Unassembled WGS sequence"/>
</dbReference>
<evidence type="ECO:0000256" key="1">
    <source>
        <dbReference type="SAM" id="Phobius"/>
    </source>
</evidence>
<name>A0A108T9A1_BACSE</name>
<dbReference type="Proteomes" id="UP000056419">
    <property type="component" value="Unassembled WGS sequence"/>
</dbReference>
<dbReference type="Proteomes" id="UP000283762">
    <property type="component" value="Unassembled WGS sequence"/>
</dbReference>
<evidence type="ECO:0000313" key="11">
    <source>
        <dbReference type="Proteomes" id="UP000283762"/>
    </source>
</evidence>
<organism evidence="5 10">
    <name type="scientific">Bacteroides stercoris</name>
    <dbReference type="NCBI Taxonomy" id="46506"/>
    <lineage>
        <taxon>Bacteria</taxon>
        <taxon>Pseudomonadati</taxon>
        <taxon>Bacteroidota</taxon>
        <taxon>Bacteroidia</taxon>
        <taxon>Bacteroidales</taxon>
        <taxon>Bacteroidaceae</taxon>
        <taxon>Bacteroides</taxon>
    </lineage>
</organism>
<dbReference type="Proteomes" id="UP000285150">
    <property type="component" value="Unassembled WGS sequence"/>
</dbReference>
<dbReference type="Proteomes" id="UP000284604">
    <property type="component" value="Unassembled WGS sequence"/>
</dbReference>
<reference evidence="11 12" key="3">
    <citation type="submission" date="2018-08" db="EMBL/GenBank/DDBJ databases">
        <title>A genome reference for cultivated species of the human gut microbiota.</title>
        <authorList>
            <person name="Zou Y."/>
            <person name="Xue W."/>
            <person name="Luo G."/>
        </authorList>
    </citation>
    <scope>NUCLEOTIDE SEQUENCE [LARGE SCALE GENOMIC DNA]</scope>
    <source>
        <strain evidence="6 13">AF12-7</strain>
        <strain evidence="9 12">AF35-20</strain>
        <strain evidence="8 11">AM25-16</strain>
        <strain evidence="7 14">AM36-9BH</strain>
    </source>
</reference>
<evidence type="ECO:0000313" key="8">
    <source>
        <dbReference type="EMBL" id="RHF78498.1"/>
    </source>
</evidence>
<dbReference type="EMBL" id="LRGC01000005">
    <property type="protein sequence ID" value="KWR55666.1"/>
    <property type="molecule type" value="Genomic_DNA"/>
</dbReference>
<evidence type="ECO:0000313" key="3">
    <source>
        <dbReference type="EMBL" id="KAB5316278.1"/>
    </source>
</evidence>
<keyword evidence="1" id="KW-1133">Transmembrane helix</keyword>
<evidence type="ECO:0000313" key="7">
    <source>
        <dbReference type="EMBL" id="RHC28271.1"/>
    </source>
</evidence>
<dbReference type="RefSeq" id="WP_005655324.1">
    <property type="nucleotide sequence ID" value="NZ_BAABYC010000001.1"/>
</dbReference>
<proteinExistence type="predicted"/>
<evidence type="ECO:0000313" key="13">
    <source>
        <dbReference type="Proteomes" id="UP000285150"/>
    </source>
</evidence>
<dbReference type="EMBL" id="WCLE01000003">
    <property type="protein sequence ID" value="KAB5316278.1"/>
    <property type="molecule type" value="Genomic_DNA"/>
</dbReference>
<dbReference type="PATRIC" id="fig|46506.5.peg.1542"/>
<dbReference type="AlphaFoldDB" id="A0A108T9A1"/>
<dbReference type="EMBL" id="QSHQ01000023">
    <property type="protein sequence ID" value="RHC28271.1"/>
    <property type="molecule type" value="Genomic_DNA"/>
</dbReference>
<evidence type="ECO:0000313" key="2">
    <source>
        <dbReference type="EMBL" id="KAB5283573.1"/>
    </source>
</evidence>
<dbReference type="EMBL" id="QSAF01000001">
    <property type="protein sequence ID" value="RGW36636.1"/>
    <property type="molecule type" value="Genomic_DNA"/>
</dbReference>
<dbReference type="Proteomes" id="UP000440773">
    <property type="component" value="Unassembled WGS sequence"/>
</dbReference>
<dbReference type="InterPro" id="IPR021354">
    <property type="entry name" value="DUF2975"/>
</dbReference>
<keyword evidence="1" id="KW-0812">Transmembrane</keyword>
<dbReference type="EMBL" id="WCLA01000030">
    <property type="protein sequence ID" value="KAB5325900.1"/>
    <property type="molecule type" value="Genomic_DNA"/>
</dbReference>
<dbReference type="Pfam" id="PF11188">
    <property type="entry name" value="DUF2975"/>
    <property type="match status" value="1"/>
</dbReference>
<protein>
    <submittedName>
        <fullName evidence="2">DUF2975 domain-containing protein</fullName>
    </submittedName>
</protein>
<evidence type="ECO:0000313" key="12">
    <source>
        <dbReference type="Proteomes" id="UP000284604"/>
    </source>
</evidence>
<dbReference type="STRING" id="46506.AA415_01448"/>
<evidence type="ECO:0000313" key="17">
    <source>
        <dbReference type="Proteomes" id="UP000467334"/>
    </source>
</evidence>
<dbReference type="EMBL" id="WCLP01000005">
    <property type="protein sequence ID" value="KAB5283573.1"/>
    <property type="molecule type" value="Genomic_DNA"/>
</dbReference>
<dbReference type="GeneID" id="31797412"/>
<dbReference type="Proteomes" id="UP000431177">
    <property type="component" value="Unassembled WGS sequence"/>
</dbReference>
<evidence type="ECO:0000313" key="6">
    <source>
        <dbReference type="EMBL" id="RGW36636.1"/>
    </source>
</evidence>
<feature type="transmembrane region" description="Helical" evidence="1">
    <location>
        <begin position="148"/>
        <end position="170"/>
    </location>
</feature>
<sequence length="222" mass="24623">MKRRLNILCVIVVLVLSYSVFETGYYFIVGVKAGVEAGIDGNASEASQKKLMNMKYISLLPEHLSGLGDNGLFQDSVYNERSGEYVPVSFNSMMVSVDTESTTLEQAAFTLLNFLHIVICVWSIVLFVRLVISINKSDIFNWKNVHRLRLLGAALIISFCTALLPAYLTFRSVGNVFSVHGYELHLSDTVNTTTLVLGISTLIVAEVFAIGLKMKEEQDLTI</sequence>
<evidence type="ECO:0000313" key="14">
    <source>
        <dbReference type="Proteomes" id="UP000285305"/>
    </source>
</evidence>
<comment type="caution">
    <text evidence="5">The sequence shown here is derived from an EMBL/GenBank/DDBJ whole genome shotgun (WGS) entry which is preliminary data.</text>
</comment>
<reference evidence="5" key="2">
    <citation type="submission" date="2016-01" db="EMBL/GenBank/DDBJ databases">
        <authorList>
            <person name="McClelland M."/>
            <person name="Jain A."/>
            <person name="Saraogi P."/>
            <person name="Mendelson R."/>
            <person name="Westerman R."/>
            <person name="SanMiguel P."/>
            <person name="Csonka L."/>
        </authorList>
    </citation>
    <scope>NUCLEOTIDE SEQUENCE</scope>
    <source>
        <strain evidence="5">CL09T03C01</strain>
    </source>
</reference>
<evidence type="ECO:0000313" key="5">
    <source>
        <dbReference type="EMBL" id="KWR55666.1"/>
    </source>
</evidence>
<keyword evidence="10" id="KW-1185">Reference proteome</keyword>
<keyword evidence="1" id="KW-0472">Membrane</keyword>